<organism evidence="1 2">
    <name type="scientific">Saccharopolyspora spinosa</name>
    <dbReference type="NCBI Taxonomy" id="60894"/>
    <lineage>
        <taxon>Bacteria</taxon>
        <taxon>Bacillati</taxon>
        <taxon>Actinomycetota</taxon>
        <taxon>Actinomycetes</taxon>
        <taxon>Pseudonocardiales</taxon>
        <taxon>Pseudonocardiaceae</taxon>
        <taxon>Saccharopolyspora</taxon>
    </lineage>
</organism>
<reference evidence="1" key="1">
    <citation type="submission" date="2017-12" db="EMBL/GenBank/DDBJ databases">
        <title>Sequencing the genomes of 1000 Actinobacteria strains.</title>
        <authorList>
            <person name="Klenk H.-P."/>
        </authorList>
    </citation>
    <scope>NUCLEOTIDE SEQUENCE [LARGE SCALE GENOMIC DNA]</scope>
    <source>
        <strain evidence="1">DSM 44228</strain>
    </source>
</reference>
<keyword evidence="2" id="KW-1185">Reference proteome</keyword>
<sequence length="63" mass="6426">MPAKVFNGVVPALLRRLVGKDVGQLAQGSALAAVAGCRSKLRGRARGTGADLRPFPAGQAVAR</sequence>
<comment type="caution">
    <text evidence="1">The sequence shown here is derived from an EMBL/GenBank/DDBJ whole genome shotgun (WGS) entry which is preliminary data.</text>
</comment>
<dbReference type="EMBL" id="PJNB01000001">
    <property type="protein sequence ID" value="PKW17948.1"/>
    <property type="molecule type" value="Genomic_DNA"/>
</dbReference>
<accession>A0A2N3Y4T4</accession>
<proteinExistence type="predicted"/>
<protein>
    <submittedName>
        <fullName evidence="1">Uncharacterized protein</fullName>
    </submittedName>
</protein>
<gene>
    <name evidence="1" type="ORF">A8926_5984</name>
</gene>
<name>A0A2N3Y4T4_SACSN</name>
<dbReference type="Proteomes" id="UP000233786">
    <property type="component" value="Unassembled WGS sequence"/>
</dbReference>
<dbReference type="AlphaFoldDB" id="A0A2N3Y4T4"/>
<evidence type="ECO:0000313" key="2">
    <source>
        <dbReference type="Proteomes" id="UP000233786"/>
    </source>
</evidence>
<evidence type="ECO:0000313" key="1">
    <source>
        <dbReference type="EMBL" id="PKW17948.1"/>
    </source>
</evidence>